<dbReference type="GO" id="GO:0070041">
    <property type="term" value="F:rRNA (uridine-C5-)-methyltransferase activity"/>
    <property type="evidence" value="ECO:0007669"/>
    <property type="project" value="TreeGrafter"/>
</dbReference>
<dbReference type="Pfam" id="PF05958">
    <property type="entry name" value="tRNA_U5-meth_tr"/>
    <property type="match status" value="1"/>
</dbReference>
<evidence type="ECO:0000259" key="5">
    <source>
        <dbReference type="PROSITE" id="PS50926"/>
    </source>
</evidence>
<dbReference type="PANTHER" id="PTHR11061:SF30">
    <property type="entry name" value="TRNA (URACIL(54)-C(5))-METHYLTRANSFERASE"/>
    <property type="match status" value="1"/>
</dbReference>
<dbReference type="GO" id="GO:0070475">
    <property type="term" value="P:rRNA base methylation"/>
    <property type="evidence" value="ECO:0007669"/>
    <property type="project" value="TreeGrafter"/>
</dbReference>
<dbReference type="PROSITE" id="PS50926">
    <property type="entry name" value="TRAM"/>
    <property type="match status" value="1"/>
</dbReference>
<organism evidence="6 7">
    <name type="scientific">Rarobacter incanus</name>
    <dbReference type="NCBI Taxonomy" id="153494"/>
    <lineage>
        <taxon>Bacteria</taxon>
        <taxon>Bacillati</taxon>
        <taxon>Actinomycetota</taxon>
        <taxon>Actinomycetes</taxon>
        <taxon>Micrococcales</taxon>
        <taxon>Rarobacteraceae</taxon>
        <taxon>Rarobacter</taxon>
    </lineage>
</organism>
<dbReference type="OrthoDB" id="9804590at2"/>
<gene>
    <name evidence="6" type="ORF">FB389_0203</name>
</gene>
<feature type="active site" description="Nucleophile" evidence="4">
    <location>
        <position position="383"/>
    </location>
</feature>
<dbReference type="Pfam" id="PF01938">
    <property type="entry name" value="TRAM"/>
    <property type="match status" value="1"/>
</dbReference>
<reference evidence="6 7" key="1">
    <citation type="submission" date="2019-06" db="EMBL/GenBank/DDBJ databases">
        <title>Sequencing the genomes of 1000 actinobacteria strains.</title>
        <authorList>
            <person name="Klenk H.-P."/>
        </authorList>
    </citation>
    <scope>NUCLEOTIDE SEQUENCE [LARGE SCALE GENOMIC DNA]</scope>
    <source>
        <strain evidence="6 7">DSM 10596</strain>
    </source>
</reference>
<dbReference type="InterPro" id="IPR002792">
    <property type="entry name" value="TRAM_dom"/>
</dbReference>
<evidence type="ECO:0000256" key="3">
    <source>
        <dbReference type="ARBA" id="ARBA00022691"/>
    </source>
</evidence>
<keyword evidence="1 4" id="KW-0489">Methyltransferase</keyword>
<dbReference type="Gene3D" id="3.40.50.150">
    <property type="entry name" value="Vaccinia Virus protein VP39"/>
    <property type="match status" value="2"/>
</dbReference>
<dbReference type="PANTHER" id="PTHR11061">
    <property type="entry name" value="RNA M5U METHYLTRANSFERASE"/>
    <property type="match status" value="1"/>
</dbReference>
<proteinExistence type="inferred from homology"/>
<accession>A0A542SLS3</accession>
<keyword evidence="2 4" id="KW-0808">Transferase</keyword>
<dbReference type="InterPro" id="IPR012340">
    <property type="entry name" value="NA-bd_OB-fold"/>
</dbReference>
<feature type="domain" description="TRAM" evidence="5">
    <location>
        <begin position="9"/>
        <end position="68"/>
    </location>
</feature>
<feature type="binding site" evidence="4">
    <location>
        <position position="356"/>
    </location>
    <ligand>
        <name>S-adenosyl-L-methionine</name>
        <dbReference type="ChEBI" id="CHEBI:59789"/>
    </ligand>
</feature>
<feature type="binding site" evidence="4">
    <location>
        <position position="313"/>
    </location>
    <ligand>
        <name>S-adenosyl-L-methionine</name>
        <dbReference type="ChEBI" id="CHEBI:59789"/>
    </ligand>
</feature>
<dbReference type="Gene3D" id="2.40.50.140">
    <property type="entry name" value="Nucleic acid-binding proteins"/>
    <property type="match status" value="1"/>
</dbReference>
<keyword evidence="3 4" id="KW-0949">S-adenosyl-L-methionine</keyword>
<dbReference type="SUPFAM" id="SSF53335">
    <property type="entry name" value="S-adenosyl-L-methionine-dependent methyltransferases"/>
    <property type="match status" value="1"/>
</dbReference>
<feature type="binding site" evidence="4">
    <location>
        <position position="289"/>
    </location>
    <ligand>
        <name>S-adenosyl-L-methionine</name>
        <dbReference type="ChEBI" id="CHEBI:59789"/>
    </ligand>
</feature>
<dbReference type="PROSITE" id="PS51687">
    <property type="entry name" value="SAM_MT_RNA_M5U"/>
    <property type="match status" value="1"/>
</dbReference>
<comment type="caution">
    <text evidence="6">The sequence shown here is derived from an EMBL/GenBank/DDBJ whole genome shotgun (WGS) entry which is preliminary data.</text>
</comment>
<name>A0A542SLS3_9MICO</name>
<evidence type="ECO:0000313" key="7">
    <source>
        <dbReference type="Proteomes" id="UP000316181"/>
    </source>
</evidence>
<dbReference type="Gene3D" id="2.40.50.1070">
    <property type="match status" value="1"/>
</dbReference>
<sequence>MANRAALADPNVGTIVELQVGAPAHGGHCVARLEGRVVFVRHAIPGETVRAQITEAGSKGFWRADAIEVLSASPDRVASPWPAAGPGGVGGAELAHLRGPAQRRWKASVLNEQLRRLAGLDIAAPVVAASGDDDRAAMGWRTRASFVVGRDGRAGMRRFRSHDVVALDSMPLATEGLQALLEQEEVFSRKWKPGTLIDAVAPADGSPGLILVNGVPWHHGRADHRAGTRKTVQETFQVRGRTLTYRVTAAGFWQVHRMAPQILVAHVLNLLEQGLTAEGLRGARVADLYSGAGLFTVPLAAAVGPAGSVASIEAGAQAVRDARRNLKNYDTVQFHEGKVESVLPGLGGPFDAIVLDPPRTGAGRSVVEAIAAVAPQVIVYVACDPAALARDIALLADHGYSAESVTGFDLFPATHHLESVALLTRA</sequence>
<evidence type="ECO:0000313" key="6">
    <source>
        <dbReference type="EMBL" id="TQK75573.1"/>
    </source>
</evidence>
<protein>
    <submittedName>
        <fullName evidence="6">23S rRNA m(5)U-1939 methyltransferase</fullName>
    </submittedName>
</protein>
<dbReference type="Proteomes" id="UP000316181">
    <property type="component" value="Unassembled WGS sequence"/>
</dbReference>
<keyword evidence="7" id="KW-1185">Reference proteome</keyword>
<comment type="similarity">
    <text evidence="4">Belongs to the class I-like SAM-binding methyltransferase superfamily. RNA M5U methyltransferase family.</text>
</comment>
<dbReference type="SUPFAM" id="SSF50249">
    <property type="entry name" value="Nucleic acid-binding proteins"/>
    <property type="match status" value="1"/>
</dbReference>
<evidence type="ECO:0000256" key="1">
    <source>
        <dbReference type="ARBA" id="ARBA00022603"/>
    </source>
</evidence>
<dbReference type="InterPro" id="IPR029063">
    <property type="entry name" value="SAM-dependent_MTases_sf"/>
</dbReference>
<evidence type="ECO:0000256" key="2">
    <source>
        <dbReference type="ARBA" id="ARBA00022679"/>
    </source>
</evidence>
<evidence type="ECO:0000256" key="4">
    <source>
        <dbReference type="PROSITE-ProRule" id="PRU01024"/>
    </source>
</evidence>
<dbReference type="InterPro" id="IPR010280">
    <property type="entry name" value="U5_MeTrfase_fam"/>
</dbReference>
<feature type="binding site" evidence="4">
    <location>
        <position position="254"/>
    </location>
    <ligand>
        <name>S-adenosyl-L-methionine</name>
        <dbReference type="ChEBI" id="CHEBI:59789"/>
    </ligand>
</feature>
<dbReference type="EMBL" id="VFNV01000001">
    <property type="protein sequence ID" value="TQK75573.1"/>
    <property type="molecule type" value="Genomic_DNA"/>
</dbReference>
<dbReference type="RefSeq" id="WP_142110963.1">
    <property type="nucleotide sequence ID" value="NZ_BAAATB010000001.1"/>
</dbReference>
<dbReference type="AlphaFoldDB" id="A0A542SLS3"/>
<dbReference type="CDD" id="cd02440">
    <property type="entry name" value="AdoMet_MTases"/>
    <property type="match status" value="1"/>
</dbReference>